<accession>A0AAW8AXI9</accession>
<dbReference type="Proteomes" id="UP001178354">
    <property type="component" value="Unassembled WGS sequence"/>
</dbReference>
<dbReference type="PANTHER" id="PTHR33973:SF4">
    <property type="entry name" value="OS07G0153300 PROTEIN"/>
    <property type="match status" value="1"/>
</dbReference>
<comment type="caution">
    <text evidence="1">The sequence shown here is derived from an EMBL/GenBank/DDBJ whole genome shotgun (WGS) entry which is preliminary data.</text>
</comment>
<evidence type="ECO:0000313" key="2">
    <source>
        <dbReference type="Proteomes" id="UP001178354"/>
    </source>
</evidence>
<name>A0AAW8AXI9_9GAMM</name>
<gene>
    <name evidence="1" type="ORF">Q8A57_01950</name>
</gene>
<reference evidence="1" key="1">
    <citation type="journal article" date="2010" name="Int. J. Syst. Evol. Microbiol.">
        <title>Porticoccus litoralis gen. nov., sp. nov., a gammaproteobacterium isolated from the Yellow Sea.</title>
        <authorList>
            <person name="Oh H.M."/>
            <person name="Kim H."/>
            <person name="Kim K.M."/>
            <person name="Min G.S."/>
            <person name="Cho J.C."/>
        </authorList>
    </citation>
    <scope>NUCLEOTIDE SEQUENCE</scope>
    <source>
        <strain evidence="1">DSM 25064</strain>
    </source>
</reference>
<dbReference type="RefSeq" id="WP_305169236.1">
    <property type="nucleotide sequence ID" value="NZ_JAUUUU010000001.1"/>
</dbReference>
<dbReference type="InterPro" id="IPR010775">
    <property type="entry name" value="DUF1365"/>
</dbReference>
<sequence length="275" mass="32597">MPDSLNSSVYRGHVLHHRWQPRRHRFVYRVFSLLIDLDELPTLQQRLRWLSINRFNLFSFYEKDHGAGTPGLKNHIYQLLKTRGYPEACGKIQLLCYPRILGYVFNPLSVYFCFDKQQQLRVIIYEVTNTFGQRHCYLLSVEASSKDSWVRQQSDKQMYVSPFMPMDSHYRFRILPPDGERLAVCIYQEQSAPNDREAHKLFASFNGTHHPLTNRSLLALFIRYPLMTLKVIGGIHWEALRLWMKGLKLQPGHEHHDTNAISWRDQQGDMHHEKF</sequence>
<proteinExistence type="predicted"/>
<dbReference type="Pfam" id="PF07103">
    <property type="entry name" value="DUF1365"/>
    <property type="match status" value="1"/>
</dbReference>
<dbReference type="AlphaFoldDB" id="A0AAW8AXI9"/>
<keyword evidence="2" id="KW-1185">Reference proteome</keyword>
<reference evidence="1" key="2">
    <citation type="submission" date="2023-08" db="EMBL/GenBank/DDBJ databases">
        <authorList>
            <person name="Luo J."/>
        </authorList>
    </citation>
    <scope>NUCLEOTIDE SEQUENCE</scope>
    <source>
        <strain evidence="1">DSM 25064</strain>
    </source>
</reference>
<organism evidence="1 2">
    <name type="scientific">Porticoccus litoralis</name>
    <dbReference type="NCBI Taxonomy" id="434086"/>
    <lineage>
        <taxon>Bacteria</taxon>
        <taxon>Pseudomonadati</taxon>
        <taxon>Pseudomonadota</taxon>
        <taxon>Gammaproteobacteria</taxon>
        <taxon>Cellvibrionales</taxon>
        <taxon>Porticoccaceae</taxon>
        <taxon>Porticoccus</taxon>
    </lineage>
</organism>
<dbReference type="PANTHER" id="PTHR33973">
    <property type="entry name" value="OS07G0153300 PROTEIN"/>
    <property type="match status" value="1"/>
</dbReference>
<evidence type="ECO:0000313" key="1">
    <source>
        <dbReference type="EMBL" id="MDP1519726.1"/>
    </source>
</evidence>
<dbReference type="EMBL" id="JAUUUU010000001">
    <property type="protein sequence ID" value="MDP1519726.1"/>
    <property type="molecule type" value="Genomic_DNA"/>
</dbReference>
<protein>
    <submittedName>
        <fullName evidence="1">DUF1365 domain-containing protein</fullName>
    </submittedName>
</protein>